<keyword evidence="4 7" id="KW-0408">Iron</keyword>
<gene>
    <name evidence="8" type="primary">nuoE</name>
    <name evidence="8" type="ORF">PQJ61_05755</name>
</gene>
<dbReference type="PANTHER" id="PTHR43342">
    <property type="entry name" value="NADH-QUINONE OXIDOREDUCTASE, E SUBUNIT"/>
    <property type="match status" value="1"/>
</dbReference>
<evidence type="ECO:0000256" key="3">
    <source>
        <dbReference type="ARBA" id="ARBA00022723"/>
    </source>
</evidence>
<keyword evidence="8" id="KW-0560">Oxidoreductase</keyword>
<comment type="cofactor">
    <cofactor evidence="6">
        <name>[2Fe-2S] cluster</name>
        <dbReference type="ChEBI" id="CHEBI:190135"/>
    </cofactor>
</comment>
<dbReference type="Proteomes" id="UP001221217">
    <property type="component" value="Unassembled WGS sequence"/>
</dbReference>
<evidence type="ECO:0000256" key="5">
    <source>
        <dbReference type="ARBA" id="ARBA00023014"/>
    </source>
</evidence>
<comment type="similarity">
    <text evidence="1">Belongs to the complex I 24 kDa subunit family.</text>
</comment>
<evidence type="ECO:0000313" key="8">
    <source>
        <dbReference type="EMBL" id="MDC7226249.1"/>
    </source>
</evidence>
<dbReference type="GO" id="GO:0046872">
    <property type="term" value="F:metal ion binding"/>
    <property type="evidence" value="ECO:0007669"/>
    <property type="project" value="UniProtKB-KW"/>
</dbReference>
<dbReference type="Gene3D" id="1.10.10.1590">
    <property type="entry name" value="NADH-quinone oxidoreductase subunit E"/>
    <property type="match status" value="1"/>
</dbReference>
<evidence type="ECO:0000256" key="6">
    <source>
        <dbReference type="ARBA" id="ARBA00034078"/>
    </source>
</evidence>
<dbReference type="Gene3D" id="3.40.30.10">
    <property type="entry name" value="Glutaredoxin"/>
    <property type="match status" value="1"/>
</dbReference>
<dbReference type="PANTHER" id="PTHR43342:SF1">
    <property type="entry name" value="BIFURCATING [FEFE] HYDROGENASE GAMMA SUBUNIT"/>
    <property type="match status" value="1"/>
</dbReference>
<dbReference type="GO" id="GO:0051537">
    <property type="term" value="F:2 iron, 2 sulfur cluster binding"/>
    <property type="evidence" value="ECO:0007669"/>
    <property type="project" value="UniProtKB-KW"/>
</dbReference>
<keyword evidence="3 7" id="KW-0479">Metal-binding</keyword>
<dbReference type="InterPro" id="IPR041921">
    <property type="entry name" value="NuoE_N"/>
</dbReference>
<name>A0AAJ1MNB2_9SPIO</name>
<dbReference type="NCBIfam" id="TIGR01958">
    <property type="entry name" value="nuoE_fam"/>
    <property type="match status" value="1"/>
</dbReference>
<evidence type="ECO:0000256" key="4">
    <source>
        <dbReference type="ARBA" id="ARBA00023004"/>
    </source>
</evidence>
<dbReference type="InterPro" id="IPR028431">
    <property type="entry name" value="NADP_DH_HndA-like"/>
</dbReference>
<evidence type="ECO:0000256" key="2">
    <source>
        <dbReference type="ARBA" id="ARBA00022714"/>
    </source>
</evidence>
<evidence type="ECO:0000256" key="1">
    <source>
        <dbReference type="ARBA" id="ARBA00010643"/>
    </source>
</evidence>
<accession>A0AAJ1MNB2</accession>
<feature type="binding site" evidence="7">
    <location>
        <position position="83"/>
    </location>
    <ligand>
        <name>[2Fe-2S] cluster</name>
        <dbReference type="ChEBI" id="CHEBI:190135"/>
    </ligand>
</feature>
<feature type="binding site" evidence="7">
    <location>
        <position position="128"/>
    </location>
    <ligand>
        <name>[2Fe-2S] cluster</name>
        <dbReference type="ChEBI" id="CHEBI:190135"/>
    </ligand>
</feature>
<dbReference type="CDD" id="cd03064">
    <property type="entry name" value="TRX_Fd_NuoE"/>
    <property type="match status" value="1"/>
</dbReference>
<comment type="caution">
    <text evidence="8">The sequence shown here is derived from an EMBL/GenBank/DDBJ whole genome shotgun (WGS) entry which is preliminary data.</text>
</comment>
<dbReference type="AlphaFoldDB" id="A0AAJ1MNB2"/>
<dbReference type="GO" id="GO:0050136">
    <property type="term" value="F:NADH dehydrogenase (quinone) (non-electrogenic) activity"/>
    <property type="evidence" value="ECO:0007669"/>
    <property type="project" value="UniProtKB-EC"/>
</dbReference>
<feature type="binding site" evidence="7">
    <location>
        <position position="124"/>
    </location>
    <ligand>
        <name>[2Fe-2S] cluster</name>
        <dbReference type="ChEBI" id="CHEBI:190135"/>
    </ligand>
</feature>
<evidence type="ECO:0000256" key="7">
    <source>
        <dbReference type="PIRSR" id="PIRSR000216-1"/>
    </source>
</evidence>
<keyword evidence="2 7" id="KW-0001">2Fe-2S</keyword>
<feature type="binding site" evidence="7">
    <location>
        <position position="88"/>
    </location>
    <ligand>
        <name>[2Fe-2S] cluster</name>
        <dbReference type="ChEBI" id="CHEBI:190135"/>
    </ligand>
</feature>
<evidence type="ECO:0000313" key="9">
    <source>
        <dbReference type="Proteomes" id="UP001221217"/>
    </source>
</evidence>
<comment type="cofactor">
    <cofactor evidence="7">
        <name>[2Fe-2S] cluster</name>
        <dbReference type="ChEBI" id="CHEBI:190135"/>
    </cofactor>
    <text evidence="7">Binds 1 [2Fe-2S] cluster.</text>
</comment>
<dbReference type="NCBIfam" id="NF005722">
    <property type="entry name" value="PRK07539.1-2"/>
    <property type="match status" value="1"/>
</dbReference>
<sequence>MSCADCGNIAKEAREIVAEVGSEPEKVIPLLQEIQNRHGYLSQELVEAVAEEIKLPVSRLYGVATFYSQFRFEPIGKNLIKVCKGTACHVAGAEKVYSIISEKLGIEEGETTDDQLFTLESVACLGCCSLAPVVMINDSIYGKLNPAKMGKILKEYADGK</sequence>
<dbReference type="EMBL" id="JAQQAL010000011">
    <property type="protein sequence ID" value="MDC7226249.1"/>
    <property type="molecule type" value="Genomic_DNA"/>
</dbReference>
<reference evidence="8 9" key="1">
    <citation type="submission" date="2022-12" db="EMBL/GenBank/DDBJ databases">
        <title>Metagenome assembled genome from gulf of manar.</title>
        <authorList>
            <person name="Kohli P."/>
            <person name="Pk S."/>
            <person name="Venkata Ramana C."/>
            <person name="Sasikala C."/>
        </authorList>
    </citation>
    <scope>NUCLEOTIDE SEQUENCE [LARGE SCALE GENOMIC DNA]</scope>
    <source>
        <strain evidence="8">JB008</strain>
    </source>
</reference>
<dbReference type="FunFam" id="3.40.30.10:FF:000015">
    <property type="entry name" value="NADH-quinone oxidoreductase subunit E"/>
    <property type="match status" value="1"/>
</dbReference>
<dbReference type="InterPro" id="IPR002023">
    <property type="entry name" value="NuoE-like"/>
</dbReference>
<dbReference type="PIRSF" id="PIRSF000216">
    <property type="entry name" value="NADH_DH_24kDa"/>
    <property type="match status" value="1"/>
</dbReference>
<dbReference type="PROSITE" id="PS01099">
    <property type="entry name" value="COMPLEX1_24K"/>
    <property type="match status" value="1"/>
</dbReference>
<dbReference type="InterPro" id="IPR036249">
    <property type="entry name" value="Thioredoxin-like_sf"/>
</dbReference>
<dbReference type="Pfam" id="PF01257">
    <property type="entry name" value="2Fe-2S_thioredx"/>
    <property type="match status" value="1"/>
</dbReference>
<dbReference type="SUPFAM" id="SSF52833">
    <property type="entry name" value="Thioredoxin-like"/>
    <property type="match status" value="1"/>
</dbReference>
<organism evidence="8 9">
    <name type="scientific">Candidatus Thalassospirochaeta sargassi</name>
    <dbReference type="NCBI Taxonomy" id="3119039"/>
    <lineage>
        <taxon>Bacteria</taxon>
        <taxon>Pseudomonadati</taxon>
        <taxon>Spirochaetota</taxon>
        <taxon>Spirochaetia</taxon>
        <taxon>Spirochaetales</taxon>
        <taxon>Spirochaetaceae</taxon>
        <taxon>Candidatus Thalassospirochaeta</taxon>
    </lineage>
</organism>
<dbReference type="InterPro" id="IPR042128">
    <property type="entry name" value="NuoE_dom"/>
</dbReference>
<protein>
    <submittedName>
        <fullName evidence="8">NADH-quinone oxidoreductase subunit NuoE</fullName>
        <ecNumber evidence="8">1.6.5.9</ecNumber>
    </submittedName>
</protein>
<proteinExistence type="inferred from homology"/>
<dbReference type="EC" id="1.6.5.9" evidence="8"/>
<keyword evidence="5 7" id="KW-0411">Iron-sulfur</keyword>